<feature type="transmembrane region" description="Helical" evidence="2">
    <location>
        <begin position="504"/>
        <end position="525"/>
    </location>
</feature>
<dbReference type="PANTHER" id="PTHR10039">
    <property type="entry name" value="AMELOGENIN"/>
    <property type="match status" value="1"/>
</dbReference>
<keyword evidence="2" id="KW-0472">Membrane</keyword>
<keyword evidence="2" id="KW-1133">Transmembrane helix</keyword>
<protein>
    <recommendedName>
        <fullName evidence="3">Nephrocystin 3-like N-terminal domain-containing protein</fullName>
    </recommendedName>
</protein>
<dbReference type="PANTHER" id="PTHR10039:SF17">
    <property type="entry name" value="FUNGAL STAND N-TERMINAL GOODBYE DOMAIN-CONTAINING PROTEIN-RELATED"/>
    <property type="match status" value="1"/>
</dbReference>
<proteinExistence type="predicted"/>
<feature type="transmembrane region" description="Helical" evidence="2">
    <location>
        <begin position="572"/>
        <end position="592"/>
    </location>
</feature>
<dbReference type="InterPro" id="IPR056884">
    <property type="entry name" value="NPHP3-like_N"/>
</dbReference>
<evidence type="ECO:0000313" key="5">
    <source>
        <dbReference type="Proteomes" id="UP001150217"/>
    </source>
</evidence>
<dbReference type="Proteomes" id="UP001150217">
    <property type="component" value="Unassembled WGS sequence"/>
</dbReference>
<dbReference type="EMBL" id="JANVFT010000042">
    <property type="protein sequence ID" value="KAJ4491055.1"/>
    <property type="molecule type" value="Genomic_DNA"/>
</dbReference>
<dbReference type="SUPFAM" id="SSF52540">
    <property type="entry name" value="P-loop containing nucleoside triphosphate hydrolases"/>
    <property type="match status" value="1"/>
</dbReference>
<evidence type="ECO:0000259" key="3">
    <source>
        <dbReference type="Pfam" id="PF24883"/>
    </source>
</evidence>
<feature type="transmembrane region" description="Helical" evidence="2">
    <location>
        <begin position="532"/>
        <end position="552"/>
    </location>
</feature>
<name>A0ABQ8VE61_9AGAR</name>
<keyword evidence="2" id="KW-0812">Transmembrane</keyword>
<evidence type="ECO:0000313" key="4">
    <source>
        <dbReference type="EMBL" id="KAJ4491055.1"/>
    </source>
</evidence>
<comment type="caution">
    <text evidence="4">The sequence shown here is derived from an EMBL/GenBank/DDBJ whole genome shotgun (WGS) entry which is preliminary data.</text>
</comment>
<evidence type="ECO:0000256" key="1">
    <source>
        <dbReference type="ARBA" id="ARBA00022737"/>
    </source>
</evidence>
<keyword evidence="1" id="KW-0677">Repeat</keyword>
<sequence length="629" mass="71205">MSMFTNAHQFSIRGGIYNNVARDQINLYESPQTVSGNSALDILSEFIKDVGAVHDSAQRYPPPKCHPETRKGIQTAILEWIHSQQNGRPVFWIHGPAGVGKSAVAQTIAELAEIRGSLGASFFFSRSHGERGRAEYLFPTIAYQLAVRIGEFNKVVTQTLRKNPGVLRSSLDIQFEELFLNTCGSAMKLGGKWMHQPRVIIIDGLDECTETVFQQHIILLIASVLKDKLPFRFLIFSRPEPQIREAFQAHVPQSLLRQTSLDKDSWDARQDMKRFLESGFFNIRTQARTSHIHFPPLWPGREVIDELIEKACGQFVYATTVLKFVDEEHSHPMEQLSIVLGLKTAARGNSPFKELDVLYHHILFSYPDHNKVTMILGASIHLSSLSGLRRWNNHPCGPTIEVIEALLGLHTGEVLLVLRGMHSVLNIDGNHIQILHASFRDYLCHKSRSGQFYIRDSTFIAHLFLSFSGVKIIVTEPRRMSVLVNDFEPHRDYMPFIISRSSNVLLLSMFIFTPLLNTMLLGFIPLGIISQFLHWSIALRFSFSFLAAINLTEFLNDTMEYISTGLDQTHTGILNASFGNIVKFVVGIAVLFQGKIFIVQHMGYAWIHLGKHAINFRLVLPCRFVITCD</sequence>
<organism evidence="4 5">
    <name type="scientific">Lentinula lateritia</name>
    <dbReference type="NCBI Taxonomy" id="40482"/>
    <lineage>
        <taxon>Eukaryota</taxon>
        <taxon>Fungi</taxon>
        <taxon>Dikarya</taxon>
        <taxon>Basidiomycota</taxon>
        <taxon>Agaricomycotina</taxon>
        <taxon>Agaricomycetes</taxon>
        <taxon>Agaricomycetidae</taxon>
        <taxon>Agaricales</taxon>
        <taxon>Marasmiineae</taxon>
        <taxon>Omphalotaceae</taxon>
        <taxon>Lentinula</taxon>
    </lineage>
</organism>
<keyword evidence="5" id="KW-1185">Reference proteome</keyword>
<gene>
    <name evidence="4" type="ORF">C8R41DRAFT_378676</name>
</gene>
<evidence type="ECO:0000256" key="2">
    <source>
        <dbReference type="SAM" id="Phobius"/>
    </source>
</evidence>
<dbReference type="InterPro" id="IPR027417">
    <property type="entry name" value="P-loop_NTPase"/>
</dbReference>
<dbReference type="Gene3D" id="3.40.50.300">
    <property type="entry name" value="P-loop containing nucleotide triphosphate hydrolases"/>
    <property type="match status" value="1"/>
</dbReference>
<dbReference type="Pfam" id="PF24883">
    <property type="entry name" value="NPHP3_N"/>
    <property type="match status" value="1"/>
</dbReference>
<accession>A0ABQ8VE61</accession>
<reference evidence="4" key="1">
    <citation type="submission" date="2022-08" db="EMBL/GenBank/DDBJ databases">
        <title>A Global Phylogenomic Analysis of the Shiitake Genus Lentinula.</title>
        <authorList>
            <consortium name="DOE Joint Genome Institute"/>
            <person name="Sierra-Patev S."/>
            <person name="Min B."/>
            <person name="Naranjo-Ortiz M."/>
            <person name="Looney B."/>
            <person name="Konkel Z."/>
            <person name="Slot J.C."/>
            <person name="Sakamoto Y."/>
            <person name="Steenwyk J.L."/>
            <person name="Rokas A."/>
            <person name="Carro J."/>
            <person name="Camarero S."/>
            <person name="Ferreira P."/>
            <person name="Molpeceres G."/>
            <person name="Ruiz-Duenas F.J."/>
            <person name="Serrano A."/>
            <person name="Henrissat B."/>
            <person name="Drula E."/>
            <person name="Hughes K.W."/>
            <person name="Mata J.L."/>
            <person name="Ishikawa N.K."/>
            <person name="Vargas-Isla R."/>
            <person name="Ushijima S."/>
            <person name="Smith C.A."/>
            <person name="Ahrendt S."/>
            <person name="Andreopoulos W."/>
            <person name="He G."/>
            <person name="Labutti K."/>
            <person name="Lipzen A."/>
            <person name="Ng V."/>
            <person name="Riley R."/>
            <person name="Sandor L."/>
            <person name="Barry K."/>
            <person name="Martinez A.T."/>
            <person name="Xiao Y."/>
            <person name="Gibbons J.G."/>
            <person name="Terashima K."/>
            <person name="Grigoriev I.V."/>
            <person name="Hibbett D.S."/>
        </authorList>
    </citation>
    <scope>NUCLEOTIDE SEQUENCE</scope>
    <source>
        <strain evidence="4">RHP3577 ss4</strain>
    </source>
</reference>
<feature type="domain" description="Nephrocystin 3-like N-terminal" evidence="3">
    <location>
        <begin position="77"/>
        <end position="238"/>
    </location>
</feature>